<organism evidence="2 3">
    <name type="scientific">Caerostris darwini</name>
    <dbReference type="NCBI Taxonomy" id="1538125"/>
    <lineage>
        <taxon>Eukaryota</taxon>
        <taxon>Metazoa</taxon>
        <taxon>Ecdysozoa</taxon>
        <taxon>Arthropoda</taxon>
        <taxon>Chelicerata</taxon>
        <taxon>Arachnida</taxon>
        <taxon>Araneae</taxon>
        <taxon>Araneomorphae</taxon>
        <taxon>Entelegynae</taxon>
        <taxon>Araneoidea</taxon>
        <taxon>Araneidae</taxon>
        <taxon>Caerostris</taxon>
    </lineage>
</organism>
<reference evidence="2 3" key="1">
    <citation type="submission" date="2021-06" db="EMBL/GenBank/DDBJ databases">
        <title>Caerostris darwini draft genome.</title>
        <authorList>
            <person name="Kono N."/>
            <person name="Arakawa K."/>
        </authorList>
    </citation>
    <scope>NUCLEOTIDE SEQUENCE [LARGE SCALE GENOMIC DNA]</scope>
</reference>
<dbReference type="Proteomes" id="UP001054837">
    <property type="component" value="Unassembled WGS sequence"/>
</dbReference>
<comment type="caution">
    <text evidence="2">The sequence shown here is derived from an EMBL/GenBank/DDBJ whole genome shotgun (WGS) entry which is preliminary data.</text>
</comment>
<name>A0AAV4TTP4_9ARAC</name>
<evidence type="ECO:0000256" key="1">
    <source>
        <dbReference type="SAM" id="MobiDB-lite"/>
    </source>
</evidence>
<dbReference type="EMBL" id="BPLQ01010253">
    <property type="protein sequence ID" value="GIY49630.1"/>
    <property type="molecule type" value="Genomic_DNA"/>
</dbReference>
<dbReference type="AlphaFoldDB" id="A0AAV4TTP4"/>
<gene>
    <name evidence="2" type="ORF">CDAR_473331</name>
</gene>
<accession>A0AAV4TTP4</accession>
<feature type="compositionally biased region" description="Basic residues" evidence="1">
    <location>
        <begin position="114"/>
        <end position="125"/>
    </location>
</feature>
<feature type="region of interest" description="Disordered" evidence="1">
    <location>
        <begin position="103"/>
        <end position="125"/>
    </location>
</feature>
<evidence type="ECO:0000313" key="2">
    <source>
        <dbReference type="EMBL" id="GIY49630.1"/>
    </source>
</evidence>
<proteinExistence type="predicted"/>
<keyword evidence="3" id="KW-1185">Reference proteome</keyword>
<sequence>MTELDERSTGKAKMPHKKVYVAYGEAERIVQKWFARRSLSKSFRHRLMKAFIPRKCQLAGRTCVIGGAPPSQTKRFVIRLFRKFRFHSKTDRVLRKKNEFISSPLKDGEQGKGIRARTSTRVRGD</sequence>
<evidence type="ECO:0000313" key="3">
    <source>
        <dbReference type="Proteomes" id="UP001054837"/>
    </source>
</evidence>
<protein>
    <submittedName>
        <fullName evidence="2">Uncharacterized protein</fullName>
    </submittedName>
</protein>